<dbReference type="Gene3D" id="1.10.10.10">
    <property type="entry name" value="Winged helix-like DNA-binding domain superfamily/Winged helix DNA-binding domain"/>
    <property type="match status" value="1"/>
</dbReference>
<evidence type="ECO:0000313" key="7">
    <source>
        <dbReference type="EMBL" id="KAK4109871.1"/>
    </source>
</evidence>
<dbReference type="PANTHER" id="PTHR13179:SF8">
    <property type="entry name" value="GATOR COMPLEX PROTEIN DEPDC5"/>
    <property type="match status" value="1"/>
</dbReference>
<feature type="compositionally biased region" description="Gly residues" evidence="5">
    <location>
        <begin position="1891"/>
        <end position="1907"/>
    </location>
</feature>
<feature type="domain" description="DEP" evidence="6">
    <location>
        <begin position="1323"/>
        <end position="1410"/>
    </location>
</feature>
<evidence type="ECO:0000256" key="2">
    <source>
        <dbReference type="ARBA" id="ARBA00005643"/>
    </source>
</evidence>
<dbReference type="InterPro" id="IPR036390">
    <property type="entry name" value="WH_DNA-bd_sf"/>
</dbReference>
<dbReference type="PANTHER" id="PTHR13179">
    <property type="entry name" value="DEP DOMAIN CONTAINING PROTEIN 5"/>
    <property type="match status" value="1"/>
</dbReference>
<dbReference type="GO" id="GO:0035556">
    <property type="term" value="P:intracellular signal transduction"/>
    <property type="evidence" value="ECO:0007669"/>
    <property type="project" value="InterPro"/>
</dbReference>
<dbReference type="SMART" id="SM00049">
    <property type="entry name" value="DEP"/>
    <property type="match status" value="1"/>
</dbReference>
<sequence>MSARNASATTPGPAKAKGAPNMPGHLRQFSETSSGRHFEHPYSHSPGDTTSSNSTIRERPSSRRRGERRWTVTVNESFARDEVLLNFDLIGDEIKPGSLVAIDVLKSDAEKPLANTHHKQHPHDRKDASSAGADRRYICVAKGMQKDLKMRYPMVEVYVAKHIADAFGMKKGTQVTLTPIDPNNPAVEASHVELCFRDQYLSRADMWRMAVGELSERTVYKGQMVLFMGTVKAQVTAVYVDGRKVQSAFFGRDTKPIFRSESARYVLFIQMAREMWDFDSDGSGEIMFNKVVNGFLPALFKKWAAMKVKHLVTIVMFARVEYDTGISTELASASAHHDYYTGVQISGDRRPYKDFYRVVVSEMASGEWTKILHQLKREFNYFRKDISTYHQKAMAQTFTSQDSTDGEALVNRIKAQASLAVHGNFLEAINMASSLYAHDYIDRDLTRTGVSVVVISPSPGVFEVDYDALRRTTEALVGNGIGIDLICIPKIPLHSVPLFRYRNPQQAVHAQPKGNTDFSLGSTPNQPTIPFGSYSSLAGSFSPSKRADGSRHGESSNPSSSRDEWASAVPQWLHISYWTGASEEELSYQGIALSVSDSAPTRGSEGFPIRCRMYDLQMRSVMETNEIETKPLHLDPCFPLEVVTAGQGPKPYFDLQGNVFVKNLRVPETLFDHVYGFQKFAPDKHSKHAERSLWKQLVEYDDSRARLPSSRRVLNHPKYSRHHDGGTPRRHFNDDNRLFGTSSTERRPPTAIQQVLPELSPYYRPGAEKPEAPPVHRRSTDPKNTDPSSMTSPTKAKAPKFMRHISLGNRGFGIAAPKAATAEVSMESVGASRSPAPSTQDQRMTPVKTGQRPASPHSLAMGTPTLSQASHAPFSPVQGHQFPTDSPSRPIVIRDHQLAAKPAANMLSGSVLASTLRPEPPIHNRDFQYSTAIRAEDAKKIYNSKLLAGAVPELPSTLSPKTAMSPWLTLLNPSNPDVNDVDMAMLYSRWQHVFPRPQEMRVMKWKSLCSPAAVPLTTEYFPSKSQFESEYQRQPYAVSQDLDDELSEEPRSRDDLLRELVGLRFSLGFQIVVGPAVAKAFGQKQIKVADVFSRDQMVEDGTSIFMSVGNTIHQLSCVNGTEVEVNIFVRKPTDTFPQSYGGPPLYKPAIRTLLDESYRTSEFELVAPRAEKNWNFIDAFVAGHSDELTEHLRFWRARFVLIPMTGRRSSVPGTQGGDNEEEIRIEGIRKLAQMWQRHRYIPPNERRLQGAGPRSKKDINPLDIVYKTEDASVVIAAELETLPILEGLEGPHRKGQLVRSREQFSKKNFSLAALAEAIQQPVENGGVRMQNRRWHFRLHYNCFIGSDMTSWLLDNFEDLEDREEAEALGNRLMVSDEKEKDGKKESGGLFVHVERRHPFRDGQYFYQISSEYAKPHPPSWFNTKRTHGSVPSTPLTEQVSRDGRPGFSRPTSIHEESLPTSGETTPTGPPSTMTGKRPKVVLSKVIKYDVDHRRRSYRPEIVELHYDRLHNPDNCYHIRVDWMNVTAKLVEDAIDNWAREAAQYGLRLVEVPIAEACAISDINPFRRPYTVKLAVRPPDQSPMTYYDPTSFAPQVQPGRHFYQKAILRKFDFVLDTEAASNFPSNVDVSYSWGKPDFRFTQYIHRSGSLLAEITDDGDLLLLANRLYSSRAASAREREMQKELRGDQQPGPAAPAAGALSASCTPGLGPGSGAIRVITPGTGAAGGGGGGPNTHTQFAFPNPSPNPVSATAASMHDSTPFSSPLLKPSQLLSPAVRTAPPQTKHSAAANNNAWPTTTWMMTPEPEVIKEELEAFCRDAAGLEAFYRDLAVTAAMAGTSVGGTGTPSFGPGHGIGPVADGNIPALGLPPGMLASSVSKSDFASPGAAGLGIGTGSGSEGSGGVGGVAGPGPRTASPGLLSSSQLLLRRRSVQYDAIVGGLRMSSAGSGSGSTGGGGGSARDGGGGQQQQG</sequence>
<dbReference type="EMBL" id="MU853353">
    <property type="protein sequence ID" value="KAK4109871.1"/>
    <property type="molecule type" value="Genomic_DNA"/>
</dbReference>
<feature type="region of interest" description="Disordered" evidence="5">
    <location>
        <begin position="1425"/>
        <end position="1476"/>
    </location>
</feature>
<feature type="compositionally biased region" description="Basic and acidic residues" evidence="5">
    <location>
        <begin position="545"/>
        <end position="554"/>
    </location>
</feature>
<dbReference type="InterPro" id="IPR000591">
    <property type="entry name" value="DEP_dom"/>
</dbReference>
<evidence type="ECO:0000256" key="1">
    <source>
        <dbReference type="ARBA" id="ARBA00004148"/>
    </source>
</evidence>
<feature type="compositionally biased region" description="Gly residues" evidence="5">
    <location>
        <begin position="1722"/>
        <end position="1731"/>
    </location>
</feature>
<dbReference type="SUPFAM" id="SSF46785">
    <property type="entry name" value="Winged helix' DNA-binding domain"/>
    <property type="match status" value="1"/>
</dbReference>
<dbReference type="Pfam" id="PF12257">
    <property type="entry name" value="IML1"/>
    <property type="match status" value="1"/>
</dbReference>
<comment type="similarity">
    <text evidence="2">Belongs to the IML1 family.</text>
</comment>
<evidence type="ECO:0000313" key="8">
    <source>
        <dbReference type="Proteomes" id="UP001302812"/>
    </source>
</evidence>
<reference evidence="7" key="2">
    <citation type="submission" date="2023-05" db="EMBL/GenBank/DDBJ databases">
        <authorList>
            <consortium name="Lawrence Berkeley National Laboratory"/>
            <person name="Steindorff A."/>
            <person name="Hensen N."/>
            <person name="Bonometti L."/>
            <person name="Westerberg I."/>
            <person name="Brannstrom I.O."/>
            <person name="Guillou S."/>
            <person name="Cros-Aarteil S."/>
            <person name="Calhoun S."/>
            <person name="Haridas S."/>
            <person name="Kuo A."/>
            <person name="Mondo S."/>
            <person name="Pangilinan J."/>
            <person name="Riley R."/>
            <person name="Labutti K."/>
            <person name="Andreopoulos B."/>
            <person name="Lipzen A."/>
            <person name="Chen C."/>
            <person name="Yanf M."/>
            <person name="Daum C."/>
            <person name="Ng V."/>
            <person name="Clum A."/>
            <person name="Ohm R."/>
            <person name="Martin F."/>
            <person name="Silar P."/>
            <person name="Natvig D."/>
            <person name="Lalanne C."/>
            <person name="Gautier V."/>
            <person name="Ament-Velasquez S.L."/>
            <person name="Kruys A."/>
            <person name="Hutchinson M.I."/>
            <person name="Powell A.J."/>
            <person name="Barry K."/>
            <person name="Miller A.N."/>
            <person name="Grigoriev I.V."/>
            <person name="Debuchy R."/>
            <person name="Gladieux P."/>
            <person name="Thoren M.H."/>
            <person name="Johannesson H."/>
        </authorList>
    </citation>
    <scope>NUCLEOTIDE SEQUENCE</scope>
    <source>
        <strain evidence="7">CBS 508.74</strain>
    </source>
</reference>
<dbReference type="GO" id="GO:0005096">
    <property type="term" value="F:GTPase activator activity"/>
    <property type="evidence" value="ECO:0007669"/>
    <property type="project" value="InterPro"/>
</dbReference>
<feature type="compositionally biased region" description="Gly residues" evidence="5">
    <location>
        <begin position="1946"/>
        <end position="1969"/>
    </location>
</feature>
<evidence type="ECO:0000256" key="3">
    <source>
        <dbReference type="ARBA" id="ARBA00018529"/>
    </source>
</evidence>
<feature type="region of interest" description="Disordered" evidence="5">
    <location>
        <begin position="1940"/>
        <end position="1969"/>
    </location>
</feature>
<feature type="region of interest" description="Disordered" evidence="5">
    <location>
        <begin position="1"/>
        <end position="68"/>
    </location>
</feature>
<dbReference type="Proteomes" id="UP001302812">
    <property type="component" value="Unassembled WGS sequence"/>
</dbReference>
<feature type="compositionally biased region" description="Polar residues" evidence="5">
    <location>
        <begin position="1429"/>
        <end position="1438"/>
    </location>
</feature>
<feature type="region of interest" description="Disordered" evidence="5">
    <location>
        <begin position="540"/>
        <end position="563"/>
    </location>
</feature>
<feature type="region of interest" description="Disordered" evidence="5">
    <location>
        <begin position="1673"/>
        <end position="1767"/>
    </location>
</feature>
<dbReference type="RefSeq" id="XP_064667441.1">
    <property type="nucleotide sequence ID" value="XM_064819263.1"/>
</dbReference>
<accession>A0AAN6TA22</accession>
<feature type="region of interest" description="Disordered" evidence="5">
    <location>
        <begin position="825"/>
        <end position="889"/>
    </location>
</feature>
<feature type="compositionally biased region" description="Polar residues" evidence="5">
    <location>
        <begin position="1"/>
        <end position="10"/>
    </location>
</feature>
<dbReference type="GO" id="GO:1990130">
    <property type="term" value="C:GATOR1 complex"/>
    <property type="evidence" value="ECO:0007669"/>
    <property type="project" value="TreeGrafter"/>
</dbReference>
<protein>
    <recommendedName>
        <fullName evidence="3">Vacuolar membrane-associated protein IML1</fullName>
    </recommendedName>
    <alternativeName>
        <fullName evidence="4">Vacuolar membrane-associated protein iml1</fullName>
    </alternativeName>
</protein>
<evidence type="ECO:0000256" key="4">
    <source>
        <dbReference type="ARBA" id="ARBA00021881"/>
    </source>
</evidence>
<reference evidence="7" key="1">
    <citation type="journal article" date="2023" name="Mol. Phylogenet. Evol.">
        <title>Genome-scale phylogeny and comparative genomics of the fungal order Sordariales.</title>
        <authorList>
            <person name="Hensen N."/>
            <person name="Bonometti L."/>
            <person name="Westerberg I."/>
            <person name="Brannstrom I.O."/>
            <person name="Guillou S."/>
            <person name="Cros-Aarteil S."/>
            <person name="Calhoun S."/>
            <person name="Haridas S."/>
            <person name="Kuo A."/>
            <person name="Mondo S."/>
            <person name="Pangilinan J."/>
            <person name="Riley R."/>
            <person name="LaButti K."/>
            <person name="Andreopoulos B."/>
            <person name="Lipzen A."/>
            <person name="Chen C."/>
            <person name="Yan M."/>
            <person name="Daum C."/>
            <person name="Ng V."/>
            <person name="Clum A."/>
            <person name="Steindorff A."/>
            <person name="Ohm R.A."/>
            <person name="Martin F."/>
            <person name="Silar P."/>
            <person name="Natvig D.O."/>
            <person name="Lalanne C."/>
            <person name="Gautier V."/>
            <person name="Ament-Velasquez S.L."/>
            <person name="Kruys A."/>
            <person name="Hutchinson M.I."/>
            <person name="Powell A.J."/>
            <person name="Barry K."/>
            <person name="Miller A.N."/>
            <person name="Grigoriev I.V."/>
            <person name="Debuchy R."/>
            <person name="Gladieux P."/>
            <person name="Hiltunen Thoren M."/>
            <person name="Johannesson H."/>
        </authorList>
    </citation>
    <scope>NUCLEOTIDE SEQUENCE</scope>
    <source>
        <strain evidence="7">CBS 508.74</strain>
    </source>
</reference>
<gene>
    <name evidence="7" type="ORF">N656DRAFT_847316</name>
</gene>
<dbReference type="Pfam" id="PF00610">
    <property type="entry name" value="DEP"/>
    <property type="match status" value="1"/>
</dbReference>
<feature type="compositionally biased region" description="Basic and acidic residues" evidence="5">
    <location>
        <begin position="722"/>
        <end position="737"/>
    </location>
</feature>
<feature type="compositionally biased region" description="Polar residues" evidence="5">
    <location>
        <begin position="785"/>
        <end position="794"/>
    </location>
</feature>
<organism evidence="7 8">
    <name type="scientific">Canariomyces notabilis</name>
    <dbReference type="NCBI Taxonomy" id="2074819"/>
    <lineage>
        <taxon>Eukaryota</taxon>
        <taxon>Fungi</taxon>
        <taxon>Dikarya</taxon>
        <taxon>Ascomycota</taxon>
        <taxon>Pezizomycotina</taxon>
        <taxon>Sordariomycetes</taxon>
        <taxon>Sordariomycetidae</taxon>
        <taxon>Sordariales</taxon>
        <taxon>Chaetomiaceae</taxon>
        <taxon>Canariomyces</taxon>
    </lineage>
</organism>
<comment type="subcellular location">
    <subcellularLocation>
        <location evidence="1">Vacuole membrane</location>
        <topology evidence="1">Peripheral membrane protein</topology>
    </subcellularLocation>
</comment>
<proteinExistence type="inferred from homology"/>
<keyword evidence="8" id="KW-1185">Reference proteome</keyword>
<dbReference type="InterPro" id="IPR048255">
    <property type="entry name" value="IML1_N"/>
</dbReference>
<feature type="region of interest" description="Disordered" evidence="5">
    <location>
        <begin position="1891"/>
        <end position="1920"/>
    </location>
</feature>
<feature type="compositionally biased region" description="Low complexity" evidence="5">
    <location>
        <begin position="1689"/>
        <end position="1698"/>
    </location>
</feature>
<dbReference type="InterPro" id="IPR027244">
    <property type="entry name" value="IML1"/>
</dbReference>
<dbReference type="CDD" id="cd04449">
    <property type="entry name" value="DEP_DEPDC5-like"/>
    <property type="match status" value="1"/>
</dbReference>
<dbReference type="InterPro" id="IPR045838">
    <property type="entry name" value="DEPDC5_CTD"/>
</dbReference>
<evidence type="ECO:0000259" key="6">
    <source>
        <dbReference type="PROSITE" id="PS50186"/>
    </source>
</evidence>
<feature type="region of interest" description="Disordered" evidence="5">
    <location>
        <begin position="709"/>
        <end position="800"/>
    </location>
</feature>
<feature type="compositionally biased region" description="Polar residues" evidence="5">
    <location>
        <begin position="46"/>
        <end position="55"/>
    </location>
</feature>
<dbReference type="GO" id="GO:1904262">
    <property type="term" value="P:negative regulation of TORC1 signaling"/>
    <property type="evidence" value="ECO:0007669"/>
    <property type="project" value="TreeGrafter"/>
</dbReference>
<comment type="caution">
    <text evidence="7">The sequence shown here is derived from an EMBL/GenBank/DDBJ whole genome shotgun (WGS) entry which is preliminary data.</text>
</comment>
<name>A0AAN6TA22_9PEZI</name>
<dbReference type="GO" id="GO:0010508">
    <property type="term" value="P:positive regulation of autophagy"/>
    <property type="evidence" value="ECO:0007669"/>
    <property type="project" value="TreeGrafter"/>
</dbReference>
<dbReference type="PROSITE" id="PS50186">
    <property type="entry name" value="DEP"/>
    <property type="match status" value="1"/>
</dbReference>
<dbReference type="InterPro" id="IPR036388">
    <property type="entry name" value="WH-like_DNA-bd_sf"/>
</dbReference>
<dbReference type="GO" id="GO:0005774">
    <property type="term" value="C:vacuolar membrane"/>
    <property type="evidence" value="ECO:0007669"/>
    <property type="project" value="UniProtKB-SubCell"/>
</dbReference>
<feature type="compositionally biased region" description="Basic and acidic residues" evidence="5">
    <location>
        <begin position="1673"/>
        <end position="1685"/>
    </location>
</feature>
<feature type="compositionally biased region" description="Low complexity" evidence="5">
    <location>
        <begin position="1458"/>
        <end position="1475"/>
    </location>
</feature>
<evidence type="ECO:0000256" key="5">
    <source>
        <dbReference type="SAM" id="MobiDB-lite"/>
    </source>
</evidence>
<dbReference type="Pfam" id="PF19418">
    <property type="entry name" value="DEPDC5_CTD"/>
    <property type="match status" value="1"/>
</dbReference>
<feature type="compositionally biased region" description="Polar residues" evidence="5">
    <location>
        <begin position="1746"/>
        <end position="1758"/>
    </location>
</feature>
<dbReference type="GeneID" id="89943389"/>